<dbReference type="AlphaFoldDB" id="A0A2D0A172"/>
<gene>
    <name evidence="2" type="ORF">B1199_19485</name>
</gene>
<dbReference type="InterPro" id="IPR015813">
    <property type="entry name" value="Pyrv/PenolPyrv_kinase-like_dom"/>
</dbReference>
<evidence type="ECO:0000313" key="3">
    <source>
        <dbReference type="Proteomes" id="UP000194841"/>
    </source>
</evidence>
<dbReference type="Gene3D" id="3.20.20.60">
    <property type="entry name" value="Phosphoenolpyruvate-binding domains"/>
    <property type="match status" value="1"/>
</dbReference>
<evidence type="ECO:0000313" key="2">
    <source>
        <dbReference type="EMBL" id="OUL56293.1"/>
    </source>
</evidence>
<evidence type="ECO:0008006" key="4">
    <source>
        <dbReference type="Google" id="ProtNLM"/>
    </source>
</evidence>
<organism evidence="2 3">
    <name type="scientific">Pseudoalteromonas ulvae</name>
    <dbReference type="NCBI Taxonomy" id="107327"/>
    <lineage>
        <taxon>Bacteria</taxon>
        <taxon>Pseudomonadati</taxon>
        <taxon>Pseudomonadota</taxon>
        <taxon>Gammaproteobacteria</taxon>
        <taxon>Alteromonadales</taxon>
        <taxon>Pseudoalteromonadaceae</taxon>
        <taxon>Pseudoalteromonas</taxon>
    </lineage>
</organism>
<dbReference type="PANTHER" id="PTHR42905">
    <property type="entry name" value="PHOSPHOENOLPYRUVATE CARBOXYLASE"/>
    <property type="match status" value="1"/>
</dbReference>
<proteinExistence type="predicted"/>
<dbReference type="Proteomes" id="UP000194841">
    <property type="component" value="Unassembled WGS sequence"/>
</dbReference>
<keyword evidence="3" id="KW-1185">Reference proteome</keyword>
<dbReference type="CDD" id="cd00377">
    <property type="entry name" value="ICL_PEPM"/>
    <property type="match status" value="1"/>
</dbReference>
<sequence length="266" mass="29701">MQMNHYTFFKNLHLGEKPFILPNAWDPLSAIILEQVGFKALGTTSWGMANARGQNDSEQCDFETFLEQTRRIISAVKLPVTVDIESGYSDDHAQICEHVLQIARLGAVGINIEDSSKCSNSLRSMKDQAEILSKLKHVLRNEGYSEFFINARSDVFLVDDYCIDDALSRITTYQLSGADGIFLPGLNDEKVIEKVIQSISIPVNLMALKSLINYQKAALLGINRLSIGNGLSDATISFIHQIANLMYKENDLTALFDHPEMSLQLI</sequence>
<accession>A0A2D0A172</accession>
<dbReference type="Pfam" id="PF13714">
    <property type="entry name" value="PEP_mutase"/>
    <property type="match status" value="1"/>
</dbReference>
<dbReference type="InterPro" id="IPR039556">
    <property type="entry name" value="ICL/PEPM"/>
</dbReference>
<dbReference type="PANTHER" id="PTHR42905:SF16">
    <property type="entry name" value="CARBOXYPHOSPHONOENOLPYRUVATE PHOSPHONOMUTASE-LIKE PROTEIN (AFU_ORTHOLOGUE AFUA_5G07230)"/>
    <property type="match status" value="1"/>
</dbReference>
<name>A0A2D0A172_PSEDV</name>
<keyword evidence="1" id="KW-0479">Metal-binding</keyword>
<reference evidence="2 3" key="1">
    <citation type="submission" date="2017-02" db="EMBL/GenBank/DDBJ databases">
        <title>Pseudoalteromonas ulvae TC14 Genome.</title>
        <authorList>
            <person name="Molmeret M."/>
        </authorList>
    </citation>
    <scope>NUCLEOTIDE SEQUENCE [LARGE SCALE GENOMIC DNA]</scope>
    <source>
        <strain evidence="2">TC14</strain>
    </source>
</reference>
<comment type="caution">
    <text evidence="2">The sequence shown here is derived from an EMBL/GenBank/DDBJ whole genome shotgun (WGS) entry which is preliminary data.</text>
</comment>
<dbReference type="SUPFAM" id="SSF51621">
    <property type="entry name" value="Phosphoenolpyruvate/pyruvate domain"/>
    <property type="match status" value="1"/>
</dbReference>
<dbReference type="OrthoDB" id="9780430at2"/>
<protein>
    <recommendedName>
        <fullName evidence="4">Carboxyvinyl-carboxyphosphonate phosphorylmutase</fullName>
    </recommendedName>
</protein>
<dbReference type="EMBL" id="MWPV01000007">
    <property type="protein sequence ID" value="OUL56293.1"/>
    <property type="molecule type" value="Genomic_DNA"/>
</dbReference>
<dbReference type="InterPro" id="IPR040442">
    <property type="entry name" value="Pyrv_kinase-like_dom_sf"/>
</dbReference>
<evidence type="ECO:0000256" key="1">
    <source>
        <dbReference type="ARBA" id="ARBA00022723"/>
    </source>
</evidence>
<dbReference type="GO" id="GO:0003824">
    <property type="term" value="F:catalytic activity"/>
    <property type="evidence" value="ECO:0007669"/>
    <property type="project" value="InterPro"/>
</dbReference>
<dbReference type="GO" id="GO:0046872">
    <property type="term" value="F:metal ion binding"/>
    <property type="evidence" value="ECO:0007669"/>
    <property type="project" value="UniProtKB-KW"/>
</dbReference>